<sequence>MTNVLRFSRLAGGLTVAALALCSLNASAQSKTTVKGEVLDMNCYMAKGAHGADHKSCAAMCLEGGAPAGLMDSKGDVYLLVQSHGNTKPYDEARKHGGEQVEVTGEVAERNGVKALVVEGVKAGA</sequence>
<accession>A0ABP8G5T1</accession>
<reference evidence="3" key="1">
    <citation type="journal article" date="2019" name="Int. J. Syst. Evol. Microbiol.">
        <title>The Global Catalogue of Microorganisms (GCM) 10K type strain sequencing project: providing services to taxonomists for standard genome sequencing and annotation.</title>
        <authorList>
            <consortium name="The Broad Institute Genomics Platform"/>
            <consortium name="The Broad Institute Genome Sequencing Center for Infectious Disease"/>
            <person name="Wu L."/>
            <person name="Ma J."/>
        </authorList>
    </citation>
    <scope>NUCLEOTIDE SEQUENCE [LARGE SCALE GENOMIC DNA]</scope>
    <source>
        <strain evidence="3">JCM 17664</strain>
    </source>
</reference>
<evidence type="ECO:0000256" key="1">
    <source>
        <dbReference type="SAM" id="SignalP"/>
    </source>
</evidence>
<feature type="chain" id="PRO_5046414548" description="Secreted protein" evidence="1">
    <location>
        <begin position="29"/>
        <end position="125"/>
    </location>
</feature>
<name>A0ABP8G5T1_9BACT</name>
<feature type="signal peptide" evidence="1">
    <location>
        <begin position="1"/>
        <end position="28"/>
    </location>
</feature>
<organism evidence="2 3">
    <name type="scientific">Compostibacter hankyongensis</name>
    <dbReference type="NCBI Taxonomy" id="1007089"/>
    <lineage>
        <taxon>Bacteria</taxon>
        <taxon>Pseudomonadati</taxon>
        <taxon>Bacteroidota</taxon>
        <taxon>Chitinophagia</taxon>
        <taxon>Chitinophagales</taxon>
        <taxon>Chitinophagaceae</taxon>
        <taxon>Compostibacter</taxon>
    </lineage>
</organism>
<comment type="caution">
    <text evidence="2">The sequence shown here is derived from an EMBL/GenBank/DDBJ whole genome shotgun (WGS) entry which is preliminary data.</text>
</comment>
<proteinExistence type="predicted"/>
<keyword evidence="1" id="KW-0732">Signal</keyword>
<dbReference type="EMBL" id="BAABFN010000021">
    <property type="protein sequence ID" value="GAA4318013.1"/>
    <property type="molecule type" value="Genomic_DNA"/>
</dbReference>
<evidence type="ECO:0000313" key="2">
    <source>
        <dbReference type="EMBL" id="GAA4318013.1"/>
    </source>
</evidence>
<dbReference type="RefSeq" id="WP_344980900.1">
    <property type="nucleotide sequence ID" value="NZ_BAABFN010000021.1"/>
</dbReference>
<evidence type="ECO:0000313" key="3">
    <source>
        <dbReference type="Proteomes" id="UP001501207"/>
    </source>
</evidence>
<keyword evidence="3" id="KW-1185">Reference proteome</keyword>
<gene>
    <name evidence="2" type="ORF">GCM10023143_30410</name>
</gene>
<dbReference type="Proteomes" id="UP001501207">
    <property type="component" value="Unassembled WGS sequence"/>
</dbReference>
<evidence type="ECO:0008006" key="4">
    <source>
        <dbReference type="Google" id="ProtNLM"/>
    </source>
</evidence>
<protein>
    <recommendedName>
        <fullName evidence="4">Secreted protein</fullName>
    </recommendedName>
</protein>